<dbReference type="EMBL" id="KZ502233">
    <property type="protein sequence ID" value="PKU81646.1"/>
    <property type="molecule type" value="Genomic_DNA"/>
</dbReference>
<dbReference type="Proteomes" id="UP000233837">
    <property type="component" value="Unassembled WGS sequence"/>
</dbReference>
<gene>
    <name evidence="1" type="ORF">MA16_Dca013077</name>
</gene>
<sequence>MDELEDLPIPSGLKFIVSHLKTIVSIQLDADNYTVWKAQIVKILRANGFDRFLDSSLPSPSSVLLQTDGTSIPNRQYNQWRLTDQNLTAAICSTISSAILPYVVNLDSTAAIWSTLELGSNQ</sequence>
<dbReference type="PANTHER" id="PTHR47481">
    <property type="match status" value="1"/>
</dbReference>
<protein>
    <recommendedName>
        <fullName evidence="3">Retrotransposon Copia-like N-terminal domain-containing protein</fullName>
    </recommendedName>
</protein>
<evidence type="ECO:0008006" key="3">
    <source>
        <dbReference type="Google" id="ProtNLM"/>
    </source>
</evidence>
<organism evidence="1 2">
    <name type="scientific">Dendrobium catenatum</name>
    <dbReference type="NCBI Taxonomy" id="906689"/>
    <lineage>
        <taxon>Eukaryota</taxon>
        <taxon>Viridiplantae</taxon>
        <taxon>Streptophyta</taxon>
        <taxon>Embryophyta</taxon>
        <taxon>Tracheophyta</taxon>
        <taxon>Spermatophyta</taxon>
        <taxon>Magnoliopsida</taxon>
        <taxon>Liliopsida</taxon>
        <taxon>Asparagales</taxon>
        <taxon>Orchidaceae</taxon>
        <taxon>Epidendroideae</taxon>
        <taxon>Malaxideae</taxon>
        <taxon>Dendrobiinae</taxon>
        <taxon>Dendrobium</taxon>
    </lineage>
</organism>
<reference evidence="1 2" key="1">
    <citation type="journal article" date="2016" name="Sci. Rep.">
        <title>The Dendrobium catenatum Lindl. genome sequence provides insights into polysaccharide synthase, floral development and adaptive evolution.</title>
        <authorList>
            <person name="Zhang G.Q."/>
            <person name="Xu Q."/>
            <person name="Bian C."/>
            <person name="Tsai W.C."/>
            <person name="Yeh C.M."/>
            <person name="Liu K.W."/>
            <person name="Yoshida K."/>
            <person name="Zhang L.S."/>
            <person name="Chang S.B."/>
            <person name="Chen F."/>
            <person name="Shi Y."/>
            <person name="Su Y.Y."/>
            <person name="Zhang Y.Q."/>
            <person name="Chen L.J."/>
            <person name="Yin Y."/>
            <person name="Lin M."/>
            <person name="Huang H."/>
            <person name="Deng H."/>
            <person name="Wang Z.W."/>
            <person name="Zhu S.L."/>
            <person name="Zhao X."/>
            <person name="Deng C."/>
            <person name="Niu S.C."/>
            <person name="Huang J."/>
            <person name="Wang M."/>
            <person name="Liu G.H."/>
            <person name="Yang H.J."/>
            <person name="Xiao X.J."/>
            <person name="Hsiao Y.Y."/>
            <person name="Wu W.L."/>
            <person name="Chen Y.Y."/>
            <person name="Mitsuda N."/>
            <person name="Ohme-Takagi M."/>
            <person name="Luo Y.B."/>
            <person name="Van de Peer Y."/>
            <person name="Liu Z.J."/>
        </authorList>
    </citation>
    <scope>NUCLEOTIDE SEQUENCE [LARGE SCALE GENOMIC DNA]</scope>
    <source>
        <tissue evidence="1">The whole plant</tissue>
    </source>
</reference>
<name>A0A2I0X159_9ASPA</name>
<keyword evidence="2" id="KW-1185">Reference proteome</keyword>
<dbReference type="PANTHER" id="PTHR47481:SF31">
    <property type="entry name" value="OS01G0873500 PROTEIN"/>
    <property type="match status" value="1"/>
</dbReference>
<reference evidence="1 2" key="2">
    <citation type="journal article" date="2017" name="Nature">
        <title>The Apostasia genome and the evolution of orchids.</title>
        <authorList>
            <person name="Zhang G.Q."/>
            <person name="Liu K.W."/>
            <person name="Li Z."/>
            <person name="Lohaus R."/>
            <person name="Hsiao Y.Y."/>
            <person name="Niu S.C."/>
            <person name="Wang J.Y."/>
            <person name="Lin Y.C."/>
            <person name="Xu Q."/>
            <person name="Chen L.J."/>
            <person name="Yoshida K."/>
            <person name="Fujiwara S."/>
            <person name="Wang Z.W."/>
            <person name="Zhang Y.Q."/>
            <person name="Mitsuda N."/>
            <person name="Wang M."/>
            <person name="Liu G.H."/>
            <person name="Pecoraro L."/>
            <person name="Huang H.X."/>
            <person name="Xiao X.J."/>
            <person name="Lin M."/>
            <person name="Wu X.Y."/>
            <person name="Wu W.L."/>
            <person name="Chen Y.Y."/>
            <person name="Chang S.B."/>
            <person name="Sakamoto S."/>
            <person name="Ohme-Takagi M."/>
            <person name="Yagi M."/>
            <person name="Zeng S.J."/>
            <person name="Shen C.Y."/>
            <person name="Yeh C.M."/>
            <person name="Luo Y.B."/>
            <person name="Tsai W.C."/>
            <person name="Van de Peer Y."/>
            <person name="Liu Z.J."/>
        </authorList>
    </citation>
    <scope>NUCLEOTIDE SEQUENCE [LARGE SCALE GENOMIC DNA]</scope>
    <source>
        <tissue evidence="1">The whole plant</tissue>
    </source>
</reference>
<evidence type="ECO:0000313" key="1">
    <source>
        <dbReference type="EMBL" id="PKU81646.1"/>
    </source>
</evidence>
<proteinExistence type="predicted"/>
<dbReference type="AlphaFoldDB" id="A0A2I0X159"/>
<accession>A0A2I0X159</accession>
<evidence type="ECO:0000313" key="2">
    <source>
        <dbReference type="Proteomes" id="UP000233837"/>
    </source>
</evidence>